<name>A0AAV7EGB5_ARIFI</name>
<comment type="caution">
    <text evidence="2">The sequence shown here is derived from an EMBL/GenBank/DDBJ whole genome shotgun (WGS) entry which is preliminary data.</text>
</comment>
<accession>A0AAV7EGB5</accession>
<dbReference type="EMBL" id="JAINDJ010000005">
    <property type="protein sequence ID" value="KAG9446268.1"/>
    <property type="molecule type" value="Genomic_DNA"/>
</dbReference>
<organism evidence="2 3">
    <name type="scientific">Aristolochia fimbriata</name>
    <name type="common">White veined hardy Dutchman's pipe vine</name>
    <dbReference type="NCBI Taxonomy" id="158543"/>
    <lineage>
        <taxon>Eukaryota</taxon>
        <taxon>Viridiplantae</taxon>
        <taxon>Streptophyta</taxon>
        <taxon>Embryophyta</taxon>
        <taxon>Tracheophyta</taxon>
        <taxon>Spermatophyta</taxon>
        <taxon>Magnoliopsida</taxon>
        <taxon>Magnoliidae</taxon>
        <taxon>Piperales</taxon>
        <taxon>Aristolochiaceae</taxon>
        <taxon>Aristolochia</taxon>
    </lineage>
</organism>
<dbReference type="Proteomes" id="UP000825729">
    <property type="component" value="Unassembled WGS sequence"/>
</dbReference>
<protein>
    <submittedName>
        <fullName evidence="2">Uncharacterized protein</fullName>
    </submittedName>
</protein>
<gene>
    <name evidence="2" type="ORF">H6P81_012396</name>
</gene>
<evidence type="ECO:0000313" key="2">
    <source>
        <dbReference type="EMBL" id="KAG9446268.1"/>
    </source>
</evidence>
<evidence type="ECO:0000313" key="3">
    <source>
        <dbReference type="Proteomes" id="UP000825729"/>
    </source>
</evidence>
<evidence type="ECO:0000256" key="1">
    <source>
        <dbReference type="SAM" id="MobiDB-lite"/>
    </source>
</evidence>
<proteinExistence type="predicted"/>
<feature type="region of interest" description="Disordered" evidence="1">
    <location>
        <begin position="60"/>
        <end position="102"/>
    </location>
</feature>
<dbReference type="AlphaFoldDB" id="A0AAV7EGB5"/>
<keyword evidence="3" id="KW-1185">Reference proteome</keyword>
<feature type="compositionally biased region" description="Basic and acidic residues" evidence="1">
    <location>
        <begin position="76"/>
        <end position="98"/>
    </location>
</feature>
<reference evidence="2 3" key="1">
    <citation type="submission" date="2021-07" db="EMBL/GenBank/DDBJ databases">
        <title>The Aristolochia fimbriata genome: insights into angiosperm evolution, floral development and chemical biosynthesis.</title>
        <authorList>
            <person name="Jiao Y."/>
        </authorList>
    </citation>
    <scope>NUCLEOTIDE SEQUENCE [LARGE SCALE GENOMIC DNA]</scope>
    <source>
        <strain evidence="2">IBCAS-2021</strain>
        <tissue evidence="2">Leaf</tissue>
    </source>
</reference>
<sequence length="116" mass="13364">MAMNIAQMVFLGVGDGTWYCPGGNKCVREKAQYHMKSFNHSRPFVEEEGRALTLSRRGKIRELEGEPEEECQYRPPFEETERRPSRAPRETEKKKTEGGLDFGWTRDGFDAAFVSE</sequence>